<dbReference type="SMART" id="SM00277">
    <property type="entry name" value="GRAN"/>
    <property type="match status" value="1"/>
</dbReference>
<feature type="chain" id="PRO_5044842051" evidence="1">
    <location>
        <begin position="24"/>
        <end position="187"/>
    </location>
</feature>
<dbReference type="EMBL" id="JBFOLK010000013">
    <property type="protein sequence ID" value="KAL2467332.1"/>
    <property type="molecule type" value="Genomic_DNA"/>
</dbReference>
<dbReference type="AlphaFoldDB" id="A0ABD1PUQ7"/>
<dbReference type="Proteomes" id="UP001604336">
    <property type="component" value="Unassembled WGS sequence"/>
</dbReference>
<dbReference type="InterPro" id="IPR000118">
    <property type="entry name" value="Granulin"/>
</dbReference>
<reference evidence="4" key="1">
    <citation type="submission" date="2024-07" db="EMBL/GenBank/DDBJ databases">
        <title>Two chromosome-level genome assemblies of Korean endemic species Abeliophyllum distichum and Forsythia ovata (Oleaceae).</title>
        <authorList>
            <person name="Jang H."/>
        </authorList>
    </citation>
    <scope>NUCLEOTIDE SEQUENCE [LARGE SCALE GENOMIC DNA]</scope>
</reference>
<keyword evidence="4" id="KW-1185">Reference proteome</keyword>
<evidence type="ECO:0000313" key="4">
    <source>
        <dbReference type="Proteomes" id="UP001604336"/>
    </source>
</evidence>
<sequence>MGNALVIPRTLIMLLIVGYGSEGEGDYWIIKNPWGTSWGVEGSTQWLLIPLKNPIHHLHFHLQPLHCPRLHRPPPPSPPLPSDCGDFSQCAAHETCCCVYEFYDFCLIYGCCACAYENAVCCEGTEYCFPGEFPICDVDDGLCLKSHGDSMGVAANKRKMAKHNVHALNKNEETHFQWKTNPFAVIR</sequence>
<dbReference type="Pfam" id="PF00112">
    <property type="entry name" value="Peptidase_C1"/>
    <property type="match status" value="1"/>
</dbReference>
<accession>A0ABD1PUQ7</accession>
<keyword evidence="1" id="KW-0732">Signal</keyword>
<evidence type="ECO:0000259" key="2">
    <source>
        <dbReference type="SMART" id="SM00277"/>
    </source>
</evidence>
<dbReference type="InterPro" id="IPR000668">
    <property type="entry name" value="Peptidase_C1A_C"/>
</dbReference>
<evidence type="ECO:0000313" key="3">
    <source>
        <dbReference type="EMBL" id="KAL2467332.1"/>
    </source>
</evidence>
<evidence type="ECO:0000256" key="1">
    <source>
        <dbReference type="SAM" id="SignalP"/>
    </source>
</evidence>
<organism evidence="3 4">
    <name type="scientific">Abeliophyllum distichum</name>
    <dbReference type="NCBI Taxonomy" id="126358"/>
    <lineage>
        <taxon>Eukaryota</taxon>
        <taxon>Viridiplantae</taxon>
        <taxon>Streptophyta</taxon>
        <taxon>Embryophyta</taxon>
        <taxon>Tracheophyta</taxon>
        <taxon>Spermatophyta</taxon>
        <taxon>Magnoliopsida</taxon>
        <taxon>eudicotyledons</taxon>
        <taxon>Gunneridae</taxon>
        <taxon>Pentapetalae</taxon>
        <taxon>asterids</taxon>
        <taxon>lamiids</taxon>
        <taxon>Lamiales</taxon>
        <taxon>Oleaceae</taxon>
        <taxon>Forsythieae</taxon>
        <taxon>Abeliophyllum</taxon>
    </lineage>
</organism>
<feature type="signal peptide" evidence="1">
    <location>
        <begin position="1"/>
        <end position="23"/>
    </location>
</feature>
<dbReference type="SUPFAM" id="SSF57277">
    <property type="entry name" value="Granulin repeat"/>
    <property type="match status" value="1"/>
</dbReference>
<dbReference type="Gene3D" id="3.90.70.10">
    <property type="entry name" value="Cysteine proteinases"/>
    <property type="match status" value="1"/>
</dbReference>
<dbReference type="SUPFAM" id="SSF54001">
    <property type="entry name" value="Cysteine proteinases"/>
    <property type="match status" value="1"/>
</dbReference>
<protein>
    <submittedName>
        <fullName evidence="3">Xylem bark cysteine peptidase 3</fullName>
    </submittedName>
</protein>
<proteinExistence type="predicted"/>
<name>A0ABD1PUQ7_9LAMI</name>
<gene>
    <name evidence="3" type="ORF">Adt_43183</name>
</gene>
<comment type="caution">
    <text evidence="3">The sequence shown here is derived from an EMBL/GenBank/DDBJ whole genome shotgun (WGS) entry which is preliminary data.</text>
</comment>
<dbReference type="InterPro" id="IPR038765">
    <property type="entry name" value="Papain-like_cys_pep_sf"/>
</dbReference>
<feature type="domain" description="Granulins" evidence="2">
    <location>
        <begin position="84"/>
        <end position="143"/>
    </location>
</feature>